<dbReference type="Gramene" id="OE9A053460T1">
    <property type="protein sequence ID" value="OE9A053460C1"/>
    <property type="gene ID" value="OE9A053460"/>
</dbReference>
<accession>A0A8S0T2P4</accession>
<dbReference type="AlphaFoldDB" id="A0A8S0T2P4"/>
<proteinExistence type="predicted"/>
<dbReference type="PANTHER" id="PTHR24221">
    <property type="entry name" value="ATP-BINDING CASSETTE SUB-FAMILY B"/>
    <property type="match status" value="1"/>
</dbReference>
<dbReference type="GO" id="GO:0140359">
    <property type="term" value="F:ABC-type transporter activity"/>
    <property type="evidence" value="ECO:0007669"/>
    <property type="project" value="InterPro"/>
</dbReference>
<evidence type="ECO:0000256" key="5">
    <source>
        <dbReference type="SAM" id="Phobius"/>
    </source>
</evidence>
<evidence type="ECO:0000313" key="8">
    <source>
        <dbReference type="Proteomes" id="UP000594638"/>
    </source>
</evidence>
<dbReference type="PROSITE" id="PS50929">
    <property type="entry name" value="ABC_TM1F"/>
    <property type="match status" value="1"/>
</dbReference>
<dbReference type="OrthoDB" id="1735063at2759"/>
<dbReference type="Gene3D" id="1.20.1560.10">
    <property type="entry name" value="ABC transporter type 1, transmembrane domain"/>
    <property type="match status" value="1"/>
</dbReference>
<keyword evidence="3 5" id="KW-1133">Transmembrane helix</keyword>
<dbReference type="EMBL" id="CACTIH010005646">
    <property type="protein sequence ID" value="CAA2999692.1"/>
    <property type="molecule type" value="Genomic_DNA"/>
</dbReference>
<evidence type="ECO:0000256" key="3">
    <source>
        <dbReference type="ARBA" id="ARBA00022989"/>
    </source>
</evidence>
<dbReference type="GO" id="GO:0016020">
    <property type="term" value="C:membrane"/>
    <property type="evidence" value="ECO:0007669"/>
    <property type="project" value="UniProtKB-SubCell"/>
</dbReference>
<dbReference type="InterPro" id="IPR036640">
    <property type="entry name" value="ABC1_TM_sf"/>
</dbReference>
<evidence type="ECO:0000259" key="6">
    <source>
        <dbReference type="PROSITE" id="PS50929"/>
    </source>
</evidence>
<organism evidence="7 8">
    <name type="scientific">Olea europaea subsp. europaea</name>
    <dbReference type="NCBI Taxonomy" id="158383"/>
    <lineage>
        <taxon>Eukaryota</taxon>
        <taxon>Viridiplantae</taxon>
        <taxon>Streptophyta</taxon>
        <taxon>Embryophyta</taxon>
        <taxon>Tracheophyta</taxon>
        <taxon>Spermatophyta</taxon>
        <taxon>Magnoliopsida</taxon>
        <taxon>eudicotyledons</taxon>
        <taxon>Gunneridae</taxon>
        <taxon>Pentapetalae</taxon>
        <taxon>asterids</taxon>
        <taxon>lamiids</taxon>
        <taxon>Lamiales</taxon>
        <taxon>Oleaceae</taxon>
        <taxon>Oleeae</taxon>
        <taxon>Olea</taxon>
    </lineage>
</organism>
<evidence type="ECO:0000256" key="2">
    <source>
        <dbReference type="ARBA" id="ARBA00022692"/>
    </source>
</evidence>
<reference evidence="7 8" key="1">
    <citation type="submission" date="2019-12" db="EMBL/GenBank/DDBJ databases">
        <authorList>
            <person name="Alioto T."/>
            <person name="Alioto T."/>
            <person name="Gomez Garrido J."/>
        </authorList>
    </citation>
    <scope>NUCLEOTIDE SEQUENCE [LARGE SCALE GENOMIC DNA]</scope>
</reference>
<feature type="transmembrane region" description="Helical" evidence="5">
    <location>
        <begin position="138"/>
        <end position="159"/>
    </location>
</feature>
<dbReference type="SUPFAM" id="SSF90123">
    <property type="entry name" value="ABC transporter transmembrane region"/>
    <property type="match status" value="1"/>
</dbReference>
<protein>
    <submittedName>
        <fullName evidence="7">ABC transporter B family member 9-like</fullName>
    </submittedName>
</protein>
<dbReference type="Pfam" id="PF00664">
    <property type="entry name" value="ABC_membrane"/>
    <property type="match status" value="1"/>
</dbReference>
<dbReference type="Proteomes" id="UP000594638">
    <property type="component" value="Unassembled WGS sequence"/>
</dbReference>
<sequence length="285" mass="31571">MQGTRAELVRNPDGAYSQLIQMQEELDSYFGIAGGKLIQKIRSLSFKKAVHQEISWSDNPCNSRLSTYASTVRSLDSDALALIFQNIVMVITSLVIAFTANWLPAIIILLVLPLVGLQGFAHMTVLQQCRCQGFGAGSFALFCTNSFCFYIGAVLIQHWKASYGDVFKAMSFKSSWYKSKICPPKARKRSIAAYVVPISANKNPSVIIKPMALPPVGNSSDEEKGFSMQNCKSIIGEAATLERPIEVTESDMQDTIYEDPGEIPTIKLNVEQYYKFAELYPGAKH</sequence>
<feature type="transmembrane region" description="Helical" evidence="5">
    <location>
        <begin position="79"/>
        <end position="100"/>
    </location>
</feature>
<gene>
    <name evidence="7" type="ORF">OLEA9_A053460</name>
</gene>
<comment type="subcellular location">
    <subcellularLocation>
        <location evidence="1">Membrane</location>
        <topology evidence="1">Multi-pass membrane protein</topology>
    </subcellularLocation>
</comment>
<keyword evidence="8" id="KW-1185">Reference proteome</keyword>
<dbReference type="InterPro" id="IPR039421">
    <property type="entry name" value="Type_1_exporter"/>
</dbReference>
<name>A0A8S0T2P4_OLEEU</name>
<keyword evidence="2 5" id="KW-0812">Transmembrane</keyword>
<dbReference type="PANTHER" id="PTHR24221:SF604">
    <property type="entry name" value="ABC TRANSPORTER B FAMILY MEMBER 9"/>
    <property type="match status" value="1"/>
</dbReference>
<evidence type="ECO:0000256" key="1">
    <source>
        <dbReference type="ARBA" id="ARBA00004141"/>
    </source>
</evidence>
<keyword evidence="4 5" id="KW-0472">Membrane</keyword>
<feature type="domain" description="ABC transmembrane type-1" evidence="6">
    <location>
        <begin position="29"/>
        <end position="117"/>
    </location>
</feature>
<comment type="caution">
    <text evidence="7">The sequence shown here is derived from an EMBL/GenBank/DDBJ whole genome shotgun (WGS) entry which is preliminary data.</text>
</comment>
<dbReference type="InterPro" id="IPR011527">
    <property type="entry name" value="ABC1_TM_dom"/>
</dbReference>
<dbReference type="GO" id="GO:0005524">
    <property type="term" value="F:ATP binding"/>
    <property type="evidence" value="ECO:0007669"/>
    <property type="project" value="InterPro"/>
</dbReference>
<evidence type="ECO:0000313" key="7">
    <source>
        <dbReference type="EMBL" id="CAA2999692.1"/>
    </source>
</evidence>
<evidence type="ECO:0000256" key="4">
    <source>
        <dbReference type="ARBA" id="ARBA00023136"/>
    </source>
</evidence>
<feature type="transmembrane region" description="Helical" evidence="5">
    <location>
        <begin position="106"/>
        <end position="126"/>
    </location>
</feature>